<dbReference type="EMBL" id="VIEB01000564">
    <property type="protein sequence ID" value="TQD86475.1"/>
    <property type="molecule type" value="Genomic_DNA"/>
</dbReference>
<organism evidence="2 3">
    <name type="scientific">Malus baccata</name>
    <name type="common">Siberian crab apple</name>
    <name type="synonym">Pyrus baccata</name>
    <dbReference type="NCBI Taxonomy" id="106549"/>
    <lineage>
        <taxon>Eukaryota</taxon>
        <taxon>Viridiplantae</taxon>
        <taxon>Streptophyta</taxon>
        <taxon>Embryophyta</taxon>
        <taxon>Tracheophyta</taxon>
        <taxon>Spermatophyta</taxon>
        <taxon>Magnoliopsida</taxon>
        <taxon>eudicotyledons</taxon>
        <taxon>Gunneridae</taxon>
        <taxon>Pentapetalae</taxon>
        <taxon>rosids</taxon>
        <taxon>fabids</taxon>
        <taxon>Rosales</taxon>
        <taxon>Rosaceae</taxon>
        <taxon>Amygdaloideae</taxon>
        <taxon>Maleae</taxon>
        <taxon>Malus</taxon>
    </lineage>
</organism>
<evidence type="ECO:0000313" key="3">
    <source>
        <dbReference type="Proteomes" id="UP000315295"/>
    </source>
</evidence>
<dbReference type="PANTHER" id="PTHR23201:SF133">
    <property type="match status" value="1"/>
</dbReference>
<evidence type="ECO:0000256" key="1">
    <source>
        <dbReference type="ARBA" id="ARBA00010582"/>
    </source>
</evidence>
<dbReference type="STRING" id="106549.A0A540LJ14"/>
<reference evidence="2 3" key="1">
    <citation type="journal article" date="2019" name="G3 (Bethesda)">
        <title>Sequencing of a Wild Apple (Malus baccata) Genome Unravels the Differences Between Cultivated and Wild Apple Species Regarding Disease Resistance and Cold Tolerance.</title>
        <authorList>
            <person name="Chen X."/>
        </authorList>
    </citation>
    <scope>NUCLEOTIDE SEQUENCE [LARGE SCALE GENOMIC DNA]</scope>
    <source>
        <strain evidence="3">cv. Shandingzi</strain>
        <tissue evidence="2">Leaves</tissue>
    </source>
</reference>
<dbReference type="PANTHER" id="PTHR23201">
    <property type="entry name" value="EXTENSIN, PROLINE-RICH PROTEIN"/>
    <property type="match status" value="1"/>
</dbReference>
<keyword evidence="3" id="KW-1185">Reference proteome</keyword>
<dbReference type="Proteomes" id="UP000315295">
    <property type="component" value="Unassembled WGS sequence"/>
</dbReference>
<comment type="caution">
    <text evidence="2">The sequence shown here is derived from an EMBL/GenBank/DDBJ whole genome shotgun (WGS) entry which is preliminary data.</text>
</comment>
<gene>
    <name evidence="2" type="ORF">C1H46_027964</name>
</gene>
<protein>
    <recommendedName>
        <fullName evidence="4">Gibberellin regulated protein</fullName>
    </recommendedName>
</protein>
<accession>A0A540LJ14</accession>
<dbReference type="SMR" id="A0A540LJ14"/>
<proteinExistence type="inferred from homology"/>
<comment type="similarity">
    <text evidence="1">Belongs to the GASA family.</text>
</comment>
<sequence length="81" mass="8912">MEATPPTSDATPPPSANTSSDCFKLCDVRCKIEKNKKICRKSCMLCCARCKCVPPGDYGTNMDKCGKCYSTDIQYHGHKCP</sequence>
<evidence type="ECO:0008006" key="4">
    <source>
        <dbReference type="Google" id="ProtNLM"/>
    </source>
</evidence>
<dbReference type="InterPro" id="IPR003854">
    <property type="entry name" value="GASA"/>
</dbReference>
<dbReference type="Pfam" id="PF02704">
    <property type="entry name" value="GASA"/>
    <property type="match status" value="1"/>
</dbReference>
<name>A0A540LJ14_MALBA</name>
<evidence type="ECO:0000313" key="2">
    <source>
        <dbReference type="EMBL" id="TQD86475.1"/>
    </source>
</evidence>
<dbReference type="AlphaFoldDB" id="A0A540LJ14"/>